<organism evidence="4 5">
    <name type="scientific">Streptococcus phage Sfi21</name>
    <dbReference type="NCBI Taxonomy" id="2905688"/>
    <lineage>
        <taxon>Viruses</taxon>
        <taxon>Duplodnaviria</taxon>
        <taxon>Heunggongvirae</taxon>
        <taxon>Uroviricota</taxon>
        <taxon>Caudoviricetes</taxon>
        <taxon>Aliceevansviridae</taxon>
        <taxon>Moineauvirus</taxon>
        <taxon>Moineauvirus Sfi21</taxon>
    </lineage>
</organism>
<keyword evidence="5" id="KW-1185">Reference proteome</keyword>
<evidence type="ECO:0000256" key="1">
    <source>
        <dbReference type="SAM" id="Coils"/>
    </source>
</evidence>
<dbReference type="SUPFAM" id="SSF49842">
    <property type="entry name" value="TNF-like"/>
    <property type="match status" value="1"/>
</dbReference>
<gene>
    <name evidence="4" type="primary">orf1276</name>
</gene>
<reference evidence="4 5" key="1">
    <citation type="journal article" date="1998" name="Virology">
        <title>Evolution of Streptococcus thermophilus bacteriophage genomes by modular exchanges followed by point mutations and small deletions and insertions.</title>
        <authorList>
            <person name="Desiere F."/>
            <person name="Lucchini S."/>
            <person name="Brussow H."/>
        </authorList>
    </citation>
    <scope>NUCLEOTIDE SEQUENCE</scope>
</reference>
<dbReference type="Gene3D" id="2.60.120.40">
    <property type="match status" value="1"/>
</dbReference>
<dbReference type="Gene3D" id="1.20.5.320">
    <property type="entry name" value="6-Phosphogluconate Dehydrogenase, domain 3"/>
    <property type="match status" value="1"/>
</dbReference>
<dbReference type="SUPFAM" id="SSF49785">
    <property type="entry name" value="Galactose-binding domain-like"/>
    <property type="match status" value="1"/>
</dbReference>
<sequence length="1276" mass="142648">MQIWIHDRSMRKVCALNNEIPGMLPYSNSQWHPYLEYSTSTFDFTIPKIVNGKLHDDIKYINDQMYVSFYYDNSYHVFYVSQLVENDFNFQVTCNNTNLELAAEISRPLASVDGPKTIEWYLQNLDLLGFAGLEIGFNEIPDRTRTITFESQNGTKLEQLHSLMNQFDAEFVFRTDLNRDGTLKKFVIDIYQRPDENHHGIGKVRGDVTLYYQTGLKGVQISSDKTQLFNAGYFVGKDGLTLGSVVFEEKNELGQVEFYSFKDSPMVYAPLSADKYPSAMGGANEIDRWTRKDFQTEYADINSLKAYALRTIKQYAYPLMTYTVSVQSSFLENYNDINLGDTVKIINNNFIDGLALEARVSEMVISFDMPQNNSVVFTNFRKLDNKPSSELQQRIDEIVSKSLPYHVEIRTTNGTAFKNGVGRSTVKPVLKQGDKIVDATYRFVIDGTIKYSGMTYDMVASDITEPTTLTVAAWVDDKEVASEEVTFFNVSDGKHGEKGDIGPKGADGRTQYTHIAYANSADGKKDFSTSDSNREYIGIYVDFEESDSVDPSKYNWTLVKGADGTQGVPGPKGADGQTPYFHTAWSYSADGKDRFTTIYPNLNLLDGTRDFSGNWVGALEGGSDGTYKGLIVQKRIYQWWSLYKEFTIPKDGIYTFSAYVKSSGDNANVCSYLAINGRDASYLMPRWVLGNNFDWFRDSFSVSLKKGDIVYANYYMGGNAKDSALWTAGHKWEEGSVATPWMPSTNEVKTSDYPSYIGQYTNYMEVDSPNPSDYTWSLIRGNDGAQGPQGERGPQGPRGDQGIPGPKGADGKTHYTHIAYADTVSGSGFSQTDVNKPYIGMYQDFNEVDSNNPQDYRWTKWKGSDGRDGIPGKAGADGRTPYVHFAYADSADGRDGFSLTQTGSKRYIGVLTNFFKEDSTNPADYTWNDTAGSISVGGRNLLVKTNQGITNWDWTMSNGDKSVEEVNIDGIRAVKLTKGTKTANTGGNYIQYQGLLRKLIRPNTQYTLSFDVKPSVDVSFSATLIRGNYQAELTDTVLMNKALANQWTKVSCVLTSKETLSGDLNQVVYLAGMPTTNGNWLIIKNIKLEEGNIPTPWTPAIEDIQEEIDSKADDVLTQAQLNKLNEMNSIVKAELAAKASLDTLDQWKQAYQDLVNANNANRAQAEKDLADASARVTKLENDLNDMSERWNFIDSYMTASNEGLVVGKTDNSSSMLFSPNGRISMFSAGHEVMYISQGVIHIENGIFSKTIQIGRYREEQDIINPDRNVIRYVGGS</sequence>
<keyword evidence="1" id="KW-0175">Coiled coil</keyword>
<feature type="domain" description="Tail spike" evidence="3">
    <location>
        <begin position="141"/>
        <end position="382"/>
    </location>
</feature>
<protein>
    <submittedName>
        <fullName evidence="4">Orf1276 gp</fullName>
    </submittedName>
</protein>
<accession>O64284</accession>
<dbReference type="Gene3D" id="2.60.120.260">
    <property type="entry name" value="Galactose-binding domain-like"/>
    <property type="match status" value="1"/>
</dbReference>
<dbReference type="KEGG" id="vg:1262116"/>
<evidence type="ECO:0000313" key="5">
    <source>
        <dbReference type="Proteomes" id="UP000002134"/>
    </source>
</evidence>
<feature type="region of interest" description="Disordered" evidence="2">
    <location>
        <begin position="778"/>
        <end position="812"/>
    </location>
</feature>
<dbReference type="Proteomes" id="UP000002134">
    <property type="component" value="Segment"/>
</dbReference>
<dbReference type="RefSeq" id="NP_049980.1">
    <property type="nucleotide sequence ID" value="NC_000872.1"/>
</dbReference>
<evidence type="ECO:0000259" key="3">
    <source>
        <dbReference type="Pfam" id="PF06605"/>
    </source>
</evidence>
<dbReference type="PIR" id="T09204">
    <property type="entry name" value="T09204"/>
</dbReference>
<dbReference type="InterPro" id="IPR008979">
    <property type="entry name" value="Galactose-bd-like_sf"/>
</dbReference>
<name>O64284_9CAUD</name>
<dbReference type="InterPro" id="IPR010572">
    <property type="entry name" value="Tail_dom"/>
</dbReference>
<dbReference type="InterPro" id="IPR008983">
    <property type="entry name" value="Tumour_necrosis_fac-like_dom"/>
</dbReference>
<feature type="coiled-coil region" evidence="1">
    <location>
        <begin position="1155"/>
        <end position="1189"/>
    </location>
</feature>
<feature type="compositionally biased region" description="Low complexity" evidence="2">
    <location>
        <begin position="785"/>
        <end position="806"/>
    </location>
</feature>
<dbReference type="EMBL" id="AF115103">
    <property type="protein sequence ID" value="AAC39283.1"/>
    <property type="molecule type" value="Genomic_DNA"/>
</dbReference>
<dbReference type="PANTHER" id="PTHR24637:SF417">
    <property type="entry name" value="COL_CUTICLE_N DOMAIN-CONTAINING PROTEIN"/>
    <property type="match status" value="1"/>
</dbReference>
<dbReference type="PANTHER" id="PTHR24637">
    <property type="entry name" value="COLLAGEN"/>
    <property type="match status" value="1"/>
</dbReference>
<dbReference type="Pfam" id="PF06605">
    <property type="entry name" value="Prophage_tail"/>
    <property type="match status" value="1"/>
</dbReference>
<evidence type="ECO:0000256" key="2">
    <source>
        <dbReference type="SAM" id="MobiDB-lite"/>
    </source>
</evidence>
<proteinExistence type="predicted"/>
<evidence type="ECO:0000313" key="4">
    <source>
        <dbReference type="EMBL" id="AAC39283.1"/>
    </source>
</evidence>